<feature type="signal peptide" evidence="1">
    <location>
        <begin position="1"/>
        <end position="20"/>
    </location>
</feature>
<sequence length="623" mass="70287">MLRNNYLMLVLALCITTTYAQDKLWEVNLNEKLYKVGWIEQTNDGLILAAGDKGLMALDNNTGAEVWFNETLKSVDRNSFLSIPGLPMFYAEYVPIIGKTRGVLINSSNGDILFDTKENGYKVKGFTVYPEQAMILFELVQDKMRYLMRFSLRTWTEEWMAPVGKNKENLLQKAFGGVSFVDHEPQFDQNGNMIIGIDDEIYVINPESGGELWHFEANKKIKALVYSPISNSIYIGIKKSNKLTILDPKTGEDITPGKLKLRGYMIDLVEDDDTDNLILVETEGFNILDPKTNNLLWKKSYKMDPLTEVIPNGSDFIAIGKGEKVGQMARVDANGKKVWDTKISGYAYFNSLTKKGVMYISTARSNIIDYDTGKDVWKRNVKFRSIPAAAYDEKEDKVVIFENGNAYKFDLETGDIDLFAENVELEKVSRKTPLQAEYVMNKGYFLFTDQHVSMLSNQGELVYTDYYQPASSSNALIALGDFAGSAVLGVDLDIAGSIENINMLTDLSNGVYRSNLDQNGANQETSLVAGLYVDNGYAMQPVLEVTKTRYFNSQQTLDHHFLVTKVKSDTAPTKHSIYMVNKATGKIEKEIDLLDKTPNYLVDIVDNRVFVNQNNELLTSYQF</sequence>
<dbReference type="PANTHER" id="PTHR34512:SF30">
    <property type="entry name" value="OUTER MEMBRANE PROTEIN ASSEMBLY FACTOR BAMB"/>
    <property type="match status" value="1"/>
</dbReference>
<protein>
    <recommendedName>
        <fullName evidence="2">Pyrrolo-quinoline quinone repeat domain-containing protein</fullName>
    </recommendedName>
</protein>
<keyword evidence="1" id="KW-0732">Signal</keyword>
<dbReference type="InterPro" id="IPR011047">
    <property type="entry name" value="Quinoprotein_ADH-like_sf"/>
</dbReference>
<dbReference type="SUPFAM" id="SSF50998">
    <property type="entry name" value="Quinoprotein alcohol dehydrogenase-like"/>
    <property type="match status" value="2"/>
</dbReference>
<dbReference type="PANTHER" id="PTHR34512">
    <property type="entry name" value="CELL SURFACE PROTEIN"/>
    <property type="match status" value="1"/>
</dbReference>
<keyword evidence="4" id="KW-1185">Reference proteome</keyword>
<dbReference type="InterPro" id="IPR002372">
    <property type="entry name" value="PQQ_rpt_dom"/>
</dbReference>
<dbReference type="AlphaFoldDB" id="A0AA48KM69"/>
<dbReference type="EMBL" id="AP027268">
    <property type="protein sequence ID" value="BDW93902.1"/>
    <property type="molecule type" value="Genomic_DNA"/>
</dbReference>
<evidence type="ECO:0000256" key="1">
    <source>
        <dbReference type="SAM" id="SignalP"/>
    </source>
</evidence>
<dbReference type="Pfam" id="PF13360">
    <property type="entry name" value="PQQ_2"/>
    <property type="match status" value="1"/>
</dbReference>
<evidence type="ECO:0000313" key="3">
    <source>
        <dbReference type="EMBL" id="BDW93902.1"/>
    </source>
</evidence>
<accession>A0AA48KM69</accession>
<name>A0AA48KM69_9FLAO</name>
<reference evidence="3 4" key="1">
    <citation type="submission" date="2023-01" db="EMBL/GenBank/DDBJ databases">
        <title>Complete genome sequence of Muricauda aquimarina strain IFOP_LL357.</title>
        <authorList>
            <person name="Gajardo G."/>
            <person name="Ueki S."/>
            <person name="Maruyama F."/>
        </authorList>
    </citation>
    <scope>NUCLEOTIDE SEQUENCE [LARGE SCALE GENOMIC DNA]</scope>
    <source>
        <strain evidence="3 4">IFOP_LL357</strain>
    </source>
</reference>
<dbReference type="InterPro" id="IPR015943">
    <property type="entry name" value="WD40/YVTN_repeat-like_dom_sf"/>
</dbReference>
<evidence type="ECO:0000259" key="2">
    <source>
        <dbReference type="Pfam" id="PF13360"/>
    </source>
</evidence>
<gene>
    <name evidence="3" type="ORF">MACH07_27340</name>
</gene>
<feature type="domain" description="Pyrrolo-quinoline quinone repeat" evidence="2">
    <location>
        <begin position="288"/>
        <end position="460"/>
    </location>
</feature>
<feature type="chain" id="PRO_5041421401" description="Pyrrolo-quinoline quinone repeat domain-containing protein" evidence="1">
    <location>
        <begin position="21"/>
        <end position="623"/>
    </location>
</feature>
<dbReference type="RefSeq" id="WP_338194822.1">
    <property type="nucleotide sequence ID" value="NZ_AP027268.1"/>
</dbReference>
<organism evidence="3 4">
    <name type="scientific">Flagellimonas marinaquae</name>
    <dbReference type="NCBI Taxonomy" id="254955"/>
    <lineage>
        <taxon>Bacteria</taxon>
        <taxon>Pseudomonadati</taxon>
        <taxon>Bacteroidota</taxon>
        <taxon>Flavobacteriia</taxon>
        <taxon>Flavobacteriales</taxon>
        <taxon>Flavobacteriaceae</taxon>
        <taxon>Flagellimonas</taxon>
    </lineage>
</organism>
<dbReference type="Proteomes" id="UP001330184">
    <property type="component" value="Chromosome"/>
</dbReference>
<dbReference type="Gene3D" id="2.130.10.10">
    <property type="entry name" value="YVTN repeat-like/Quinoprotein amine dehydrogenase"/>
    <property type="match status" value="1"/>
</dbReference>
<proteinExistence type="predicted"/>
<evidence type="ECO:0000313" key="4">
    <source>
        <dbReference type="Proteomes" id="UP001330184"/>
    </source>
</evidence>